<comment type="caution">
    <text evidence="1">The sequence shown here is derived from an EMBL/GenBank/DDBJ whole genome shotgun (WGS) entry which is preliminary data.</text>
</comment>
<reference evidence="2" key="1">
    <citation type="journal article" date="2022" name="Mol. Ecol. Resour.">
        <title>The genomes of chicory, endive, great burdock and yacon provide insights into Asteraceae palaeo-polyploidization history and plant inulin production.</title>
        <authorList>
            <person name="Fan W."/>
            <person name="Wang S."/>
            <person name="Wang H."/>
            <person name="Wang A."/>
            <person name="Jiang F."/>
            <person name="Liu H."/>
            <person name="Zhao H."/>
            <person name="Xu D."/>
            <person name="Zhang Y."/>
        </authorList>
    </citation>
    <scope>NUCLEOTIDE SEQUENCE [LARGE SCALE GENOMIC DNA]</scope>
    <source>
        <strain evidence="2">cv. Punajuju</strain>
    </source>
</reference>
<proteinExistence type="predicted"/>
<evidence type="ECO:0000313" key="2">
    <source>
        <dbReference type="Proteomes" id="UP001055811"/>
    </source>
</evidence>
<evidence type="ECO:0000313" key="1">
    <source>
        <dbReference type="EMBL" id="KAI3792464.1"/>
    </source>
</evidence>
<protein>
    <submittedName>
        <fullName evidence="1">Uncharacterized protein</fullName>
    </submittedName>
</protein>
<dbReference type="Proteomes" id="UP001055811">
    <property type="component" value="Linkage Group LG01"/>
</dbReference>
<accession>A0ACB9H9L8</accession>
<organism evidence="1 2">
    <name type="scientific">Cichorium intybus</name>
    <name type="common">Chicory</name>
    <dbReference type="NCBI Taxonomy" id="13427"/>
    <lineage>
        <taxon>Eukaryota</taxon>
        <taxon>Viridiplantae</taxon>
        <taxon>Streptophyta</taxon>
        <taxon>Embryophyta</taxon>
        <taxon>Tracheophyta</taxon>
        <taxon>Spermatophyta</taxon>
        <taxon>Magnoliopsida</taxon>
        <taxon>eudicotyledons</taxon>
        <taxon>Gunneridae</taxon>
        <taxon>Pentapetalae</taxon>
        <taxon>asterids</taxon>
        <taxon>campanulids</taxon>
        <taxon>Asterales</taxon>
        <taxon>Asteraceae</taxon>
        <taxon>Cichorioideae</taxon>
        <taxon>Cichorieae</taxon>
        <taxon>Cichoriinae</taxon>
        <taxon>Cichorium</taxon>
    </lineage>
</organism>
<sequence length="81" mass="8991">MAAGTAFPHRHHGQHFLPPSSTTNPDIHFLSTSNKIVALFGLKSNTDIRNLGGDECEILLTSIFKLGFAIEDENDLLMRRN</sequence>
<gene>
    <name evidence="1" type="ORF">L2E82_06344</name>
</gene>
<keyword evidence="2" id="KW-1185">Reference proteome</keyword>
<dbReference type="EMBL" id="CM042009">
    <property type="protein sequence ID" value="KAI3792464.1"/>
    <property type="molecule type" value="Genomic_DNA"/>
</dbReference>
<name>A0ACB9H9L8_CICIN</name>
<reference evidence="1 2" key="2">
    <citation type="journal article" date="2022" name="Mol. Ecol. Resour.">
        <title>The genomes of chicory, endive, great burdock and yacon provide insights into Asteraceae paleo-polyploidization history and plant inulin production.</title>
        <authorList>
            <person name="Fan W."/>
            <person name="Wang S."/>
            <person name="Wang H."/>
            <person name="Wang A."/>
            <person name="Jiang F."/>
            <person name="Liu H."/>
            <person name="Zhao H."/>
            <person name="Xu D."/>
            <person name="Zhang Y."/>
        </authorList>
    </citation>
    <scope>NUCLEOTIDE SEQUENCE [LARGE SCALE GENOMIC DNA]</scope>
    <source>
        <strain evidence="2">cv. Punajuju</strain>
        <tissue evidence="1">Leaves</tissue>
    </source>
</reference>